<feature type="domain" description="Carboxylesterase type B" evidence="5">
    <location>
        <begin position="209"/>
        <end position="533"/>
    </location>
</feature>
<evidence type="ECO:0000256" key="1">
    <source>
        <dbReference type="ARBA" id="ARBA00005964"/>
    </source>
</evidence>
<keyword evidence="7" id="KW-1185">Reference proteome</keyword>
<feature type="transmembrane region" description="Helical" evidence="4">
    <location>
        <begin position="638"/>
        <end position="659"/>
    </location>
</feature>
<feature type="compositionally biased region" description="Basic and acidic residues" evidence="3">
    <location>
        <begin position="10"/>
        <end position="28"/>
    </location>
</feature>
<feature type="compositionally biased region" description="Polar residues" evidence="3">
    <location>
        <begin position="39"/>
        <end position="71"/>
    </location>
</feature>
<name>A0AAW0UA66_SCYPA</name>
<keyword evidence="4" id="KW-0812">Transmembrane</keyword>
<reference evidence="6 7" key="1">
    <citation type="submission" date="2023-03" db="EMBL/GenBank/DDBJ databases">
        <title>High-quality genome of Scylla paramamosain provides insights in environmental adaptation.</title>
        <authorList>
            <person name="Zhang L."/>
        </authorList>
    </citation>
    <scope>NUCLEOTIDE SEQUENCE [LARGE SCALE GENOMIC DNA]</scope>
    <source>
        <strain evidence="6">LZ_2023a</strain>
        <tissue evidence="6">Muscle</tissue>
    </source>
</reference>
<feature type="compositionally biased region" description="Low complexity" evidence="3">
    <location>
        <begin position="925"/>
        <end position="936"/>
    </location>
</feature>
<dbReference type="InterPro" id="IPR029058">
    <property type="entry name" value="AB_hydrolase_fold"/>
</dbReference>
<keyword evidence="4" id="KW-0472">Membrane</keyword>
<gene>
    <name evidence="6" type="ORF">O3P69_005491</name>
</gene>
<proteinExistence type="inferred from homology"/>
<dbReference type="InterPro" id="IPR051093">
    <property type="entry name" value="Neuroligin/BSAL"/>
</dbReference>
<keyword evidence="4" id="KW-1133">Transmembrane helix</keyword>
<comment type="similarity">
    <text evidence="1">Belongs to the type-B carboxylesterase/lipase family.</text>
</comment>
<dbReference type="SUPFAM" id="SSF53474">
    <property type="entry name" value="alpha/beta-Hydrolases"/>
    <property type="match status" value="1"/>
</dbReference>
<evidence type="ECO:0000256" key="3">
    <source>
        <dbReference type="SAM" id="MobiDB-lite"/>
    </source>
</evidence>
<evidence type="ECO:0000256" key="4">
    <source>
        <dbReference type="SAM" id="Phobius"/>
    </source>
</evidence>
<feature type="region of interest" description="Disordered" evidence="3">
    <location>
        <begin position="912"/>
        <end position="976"/>
    </location>
</feature>
<evidence type="ECO:0000313" key="6">
    <source>
        <dbReference type="EMBL" id="KAK8396474.1"/>
    </source>
</evidence>
<protein>
    <recommendedName>
        <fullName evidence="5">Carboxylesterase type B domain-containing protein</fullName>
    </recommendedName>
</protein>
<evidence type="ECO:0000256" key="2">
    <source>
        <dbReference type="ARBA" id="ARBA00023180"/>
    </source>
</evidence>
<dbReference type="PANTHER" id="PTHR43903">
    <property type="entry name" value="NEUROLIGIN"/>
    <property type="match status" value="1"/>
</dbReference>
<feature type="region of interest" description="Disordered" evidence="3">
    <location>
        <begin position="811"/>
        <end position="843"/>
    </location>
</feature>
<evidence type="ECO:0000259" key="5">
    <source>
        <dbReference type="Pfam" id="PF00135"/>
    </source>
</evidence>
<organism evidence="6 7">
    <name type="scientific">Scylla paramamosain</name>
    <name type="common">Mud crab</name>
    <dbReference type="NCBI Taxonomy" id="85552"/>
    <lineage>
        <taxon>Eukaryota</taxon>
        <taxon>Metazoa</taxon>
        <taxon>Ecdysozoa</taxon>
        <taxon>Arthropoda</taxon>
        <taxon>Crustacea</taxon>
        <taxon>Multicrustacea</taxon>
        <taxon>Malacostraca</taxon>
        <taxon>Eumalacostraca</taxon>
        <taxon>Eucarida</taxon>
        <taxon>Decapoda</taxon>
        <taxon>Pleocyemata</taxon>
        <taxon>Brachyura</taxon>
        <taxon>Eubrachyura</taxon>
        <taxon>Portunoidea</taxon>
        <taxon>Portunidae</taxon>
        <taxon>Portuninae</taxon>
        <taxon>Scylla</taxon>
    </lineage>
</organism>
<feature type="domain" description="Carboxylesterase type B" evidence="5">
    <location>
        <begin position="99"/>
        <end position="150"/>
    </location>
</feature>
<dbReference type="EMBL" id="JARAKH010000016">
    <property type="protein sequence ID" value="KAK8396474.1"/>
    <property type="molecule type" value="Genomic_DNA"/>
</dbReference>
<dbReference type="Gene3D" id="3.40.50.1820">
    <property type="entry name" value="alpha/beta hydrolase"/>
    <property type="match status" value="2"/>
</dbReference>
<keyword evidence="2" id="KW-0325">Glycoprotein</keyword>
<feature type="compositionally biased region" description="Basic and acidic residues" evidence="3">
    <location>
        <begin position="966"/>
        <end position="976"/>
    </location>
</feature>
<dbReference type="Proteomes" id="UP001487740">
    <property type="component" value="Unassembled WGS sequence"/>
</dbReference>
<dbReference type="InterPro" id="IPR002018">
    <property type="entry name" value="CarbesteraseB"/>
</dbReference>
<evidence type="ECO:0000313" key="7">
    <source>
        <dbReference type="Proteomes" id="UP001487740"/>
    </source>
</evidence>
<sequence>MEIEGEGDGGDMKREREGERERVIKDEIQALDTLPPPALSQTNSPHTSPSLLTPNINHSDSHPYQTYAPSSQPIPAPPLSSRGCQEELFWTINHYGSGGQYPVMVYIHGEDFLRGSGNLYDASVLAAYGQVTVVTMNYRLGPLGFLNTRPNASGPGVVGEPGADGPIGGAVLGQREHSALPRRQKQSYHLRSRLRSRLYKLPNCVACCSLFQRAVLMSGSALSPWAEVQDPLSVTARLAKLLNCSLPSSLSDRHPETIMCLRNVSASRLATLDLPEYKFTSLFGPSVDNVVVTQDFKTRMKRVLEKRGLSVMFGVTEADGFPQLNRDQVQEGLDVSARNRLFRTYVRNVYHHHLQEIYLAITKEYTDWGNPAQHPFVVRNLAVEAISDGSYLAPLMDFGEMVSTQAPTYMYVYSHANHHHDKDKKPFGSLFASEIPLLFGAPFMDDPGHWTDNFSKPDSHVSELLMRYWTNFAKSGDPNLPEETKPVYSYKDRGSRQKNVSWEQYEAVYEKFLDISYRPRLKDHYRAHKVALWNWLIPELEEAGSKYPESDEEAWHSSEDPKHFIGPVRPLDPFRFLHTTTASITSEAPALPTPSDEYLPPNVSAAHGGAPRLVNRSSEAVTGAGGGQFLDYTTALTLTVAIGLSLLVLNAILFAALIYKRDRNSLGPKIKYDSASAQPLCTVDSGIRSVSTHEALSSPVKEGKQACGVDLQCTELHTFPTPPDIGDRNTEVTFHTSNSMHSILSQPTSQFIPPPPLLATTPPTPPVSAQLSDGMEGGACSGGRCFPDAGNGQYPDINPNGQFPPDVGQYPSDMTSGHFSDQYRGNGNGGGGGGGGSGGGSQCTEPSISAYPTTSASQCTQYCHHYPPSVSQYSSSTDQYSISGSQFSSPGAPCSTSVCQFSEAGVPCLPKTPYSDDGSTPEVVASAGGQRASRSATLQRGASIRKPQPPPRGSTLPSYATLPRQSSKESLSHINA</sequence>
<feature type="compositionally biased region" description="Gly residues" evidence="3">
    <location>
        <begin position="826"/>
        <end position="841"/>
    </location>
</feature>
<feature type="compositionally biased region" description="Polar residues" evidence="3">
    <location>
        <begin position="955"/>
        <end position="965"/>
    </location>
</feature>
<feature type="region of interest" description="Disordered" evidence="3">
    <location>
        <begin position="1"/>
        <end position="80"/>
    </location>
</feature>
<comment type="caution">
    <text evidence="6">The sequence shown here is derived from an EMBL/GenBank/DDBJ whole genome shotgun (WGS) entry which is preliminary data.</text>
</comment>
<dbReference type="Pfam" id="PF00135">
    <property type="entry name" value="COesterase"/>
    <property type="match status" value="2"/>
</dbReference>
<accession>A0AAW0UA66</accession>
<dbReference type="AlphaFoldDB" id="A0AAW0UA66"/>